<dbReference type="EMBL" id="HG315671">
    <property type="protein sequence ID" value="CDF78981.1"/>
    <property type="molecule type" value="Genomic_DNA"/>
</dbReference>
<dbReference type="PATRIC" id="fig|1347342.6.peg.1279"/>
<evidence type="ECO:0000313" key="2">
    <source>
        <dbReference type="EMBL" id="CDF78981.1"/>
    </source>
</evidence>
<proteinExistence type="predicted"/>
<dbReference type="HOGENOM" id="CLU_3168378_0_0_10"/>
<organism evidence="2 3">
    <name type="scientific">Formosa agariphila (strain DSM 15362 / KCTC 12365 / LMG 23005 / KMM 3901 / M-2Alg 35-1)</name>
    <dbReference type="NCBI Taxonomy" id="1347342"/>
    <lineage>
        <taxon>Bacteria</taxon>
        <taxon>Pseudomonadati</taxon>
        <taxon>Bacteroidota</taxon>
        <taxon>Flavobacteriia</taxon>
        <taxon>Flavobacteriales</taxon>
        <taxon>Flavobacteriaceae</taxon>
        <taxon>Formosa</taxon>
    </lineage>
</organism>
<keyword evidence="1" id="KW-0472">Membrane</keyword>
<dbReference type="STRING" id="1347342.BN863_12690"/>
<accession>T2KKN0</accession>
<dbReference type="Proteomes" id="UP000016160">
    <property type="component" value="Chromosome"/>
</dbReference>
<gene>
    <name evidence="2" type="ORF">BN863_12690</name>
</gene>
<dbReference type="AlphaFoldDB" id="T2KKN0"/>
<keyword evidence="3" id="KW-1185">Reference proteome</keyword>
<sequence>MNSKIALDTGMKLILQILNHELLILNLFGAVIILEKKIEVDMITRHK</sequence>
<feature type="transmembrane region" description="Helical" evidence="1">
    <location>
        <begin position="13"/>
        <end position="34"/>
    </location>
</feature>
<evidence type="ECO:0000313" key="3">
    <source>
        <dbReference type="Proteomes" id="UP000016160"/>
    </source>
</evidence>
<reference evidence="2 3" key="1">
    <citation type="journal article" date="2013" name="Appl. Environ. Microbiol.">
        <title>The genome of the alga-associated marine flavobacterium Formosa agariphila KMM 3901T reveals a broad potential for degradation of algal polysaccharides.</title>
        <authorList>
            <person name="Mann A.J."/>
            <person name="Hahnke R.L."/>
            <person name="Huang S."/>
            <person name="Werner J."/>
            <person name="Xing P."/>
            <person name="Barbeyron T."/>
            <person name="Huettel B."/>
            <person name="Stueber K."/>
            <person name="Reinhardt R."/>
            <person name="Harder J."/>
            <person name="Gloeckner F.O."/>
            <person name="Amann R.I."/>
            <person name="Teeling H."/>
        </authorList>
    </citation>
    <scope>NUCLEOTIDE SEQUENCE [LARGE SCALE GENOMIC DNA]</scope>
    <source>
        <strain evidence="3">DSM 15362 / KCTC 12365 / LMG 23005 / KMM 3901</strain>
    </source>
</reference>
<protein>
    <submittedName>
        <fullName evidence="2">Uncharacterized protein</fullName>
    </submittedName>
</protein>
<evidence type="ECO:0000256" key="1">
    <source>
        <dbReference type="SAM" id="Phobius"/>
    </source>
</evidence>
<keyword evidence="1" id="KW-0812">Transmembrane</keyword>
<name>T2KKN0_FORAG</name>
<keyword evidence="1" id="KW-1133">Transmembrane helix</keyword>